<evidence type="ECO:0000313" key="3">
    <source>
        <dbReference type="Proteomes" id="UP000249218"/>
    </source>
</evidence>
<reference evidence="2 3" key="1">
    <citation type="journal article" date="2017" name="BMC Biol.">
        <title>Genomic innovations, transcriptional plasticity and gene loss underlying the evolution and divergence of two highly polyphagous and invasive Helicoverpa pest species.</title>
        <authorList>
            <person name="Pearce S.L."/>
            <person name="Clarke D.F."/>
            <person name="East P.D."/>
            <person name="Elfekih S."/>
            <person name="Gordon K.H."/>
            <person name="Jermiin L.S."/>
            <person name="McGaughran A."/>
            <person name="Oakeshott J.G."/>
            <person name="Papanikolaou A."/>
            <person name="Perera O.P."/>
            <person name="Rane R.V."/>
            <person name="Richards S."/>
            <person name="Tay W.T."/>
            <person name="Walsh T.K."/>
            <person name="Anderson A."/>
            <person name="Anderson C.J."/>
            <person name="Asgari S."/>
            <person name="Board P.G."/>
            <person name="Bretschneider A."/>
            <person name="Campbell P.M."/>
            <person name="Chertemps T."/>
            <person name="Christeller J.T."/>
            <person name="Coppin C.W."/>
            <person name="Downes S.J."/>
            <person name="Duan G."/>
            <person name="Farnsworth C.A."/>
            <person name="Good R.T."/>
            <person name="Han L.B."/>
            <person name="Han Y.C."/>
            <person name="Hatje K."/>
            <person name="Horne I."/>
            <person name="Huang Y.P."/>
            <person name="Hughes D.S."/>
            <person name="Jacquin-Joly E."/>
            <person name="James W."/>
            <person name="Jhangiani S."/>
            <person name="Kollmar M."/>
            <person name="Kuwar S.S."/>
            <person name="Li S."/>
            <person name="Liu N.Y."/>
            <person name="Maibeche M.T."/>
            <person name="Miller J.R."/>
            <person name="Montagne N."/>
            <person name="Perry T."/>
            <person name="Qu J."/>
            <person name="Song S.V."/>
            <person name="Sutton G.G."/>
            <person name="Vogel H."/>
            <person name="Walenz B.P."/>
            <person name="Xu W."/>
            <person name="Zhang H.J."/>
            <person name="Zou Z."/>
            <person name="Batterham P."/>
            <person name="Edwards O.R."/>
            <person name="Feyereisen R."/>
            <person name="Gibbs R.A."/>
            <person name="Heckel D.G."/>
            <person name="McGrath A."/>
            <person name="Robin C."/>
            <person name="Scherer S.E."/>
            <person name="Worley K.C."/>
            <person name="Wu Y.D."/>
        </authorList>
    </citation>
    <scope>NUCLEOTIDE SEQUENCE [LARGE SCALE GENOMIC DNA]</scope>
    <source>
        <strain evidence="2">Harm_GR_Male_#8</strain>
        <tissue evidence="2">Whole organism</tissue>
    </source>
</reference>
<dbReference type="Proteomes" id="UP000249218">
    <property type="component" value="Unassembled WGS sequence"/>
</dbReference>
<evidence type="ECO:0000256" key="1">
    <source>
        <dbReference type="SAM" id="Phobius"/>
    </source>
</evidence>
<evidence type="ECO:0000313" key="2">
    <source>
        <dbReference type="EMBL" id="PZC77066.1"/>
    </source>
</evidence>
<keyword evidence="1" id="KW-0812">Transmembrane</keyword>
<evidence type="ECO:0008006" key="4">
    <source>
        <dbReference type="Google" id="ProtNLM"/>
    </source>
</evidence>
<feature type="transmembrane region" description="Helical" evidence="1">
    <location>
        <begin position="71"/>
        <end position="92"/>
    </location>
</feature>
<organism evidence="2 3">
    <name type="scientific">Helicoverpa armigera</name>
    <name type="common">Cotton bollworm</name>
    <name type="synonym">Heliothis armigera</name>
    <dbReference type="NCBI Taxonomy" id="29058"/>
    <lineage>
        <taxon>Eukaryota</taxon>
        <taxon>Metazoa</taxon>
        <taxon>Ecdysozoa</taxon>
        <taxon>Arthropoda</taxon>
        <taxon>Hexapoda</taxon>
        <taxon>Insecta</taxon>
        <taxon>Pterygota</taxon>
        <taxon>Neoptera</taxon>
        <taxon>Endopterygota</taxon>
        <taxon>Lepidoptera</taxon>
        <taxon>Glossata</taxon>
        <taxon>Ditrysia</taxon>
        <taxon>Noctuoidea</taxon>
        <taxon>Noctuidae</taxon>
        <taxon>Heliothinae</taxon>
        <taxon>Helicoverpa</taxon>
    </lineage>
</organism>
<dbReference type="AlphaFoldDB" id="A0A2W1BWK9"/>
<sequence length="273" mass="32036">MLPSLENSLESPENVHTIESISPEASNEETVNNKIDKDLQSVLRPLNLMQAIVICSKYRISDNKIKPHSRLYNWLGFTLVIAFRILSIHKLLTSNYPSNVSRLVAFLYMINIFDFVFNAIGFFLNSYVNIIHRYNNVWLVLKLQHIHRILNINSKNLQMLIIYNWISAISIYIVFIMYMCYISLFFPVFSVFGTIVTFSTISFDINVIHALLLIKLLRQTLRMWILKLLDLKNTDTVSNDESLWTQMFDAYKNILDVYKMIEKLFKLMVSIFL</sequence>
<keyword evidence="1" id="KW-1133">Transmembrane helix</keyword>
<dbReference type="OrthoDB" id="7490805at2759"/>
<protein>
    <recommendedName>
        <fullName evidence="4">Gustatory receptor</fullName>
    </recommendedName>
</protein>
<dbReference type="EMBL" id="KZ149937">
    <property type="protein sequence ID" value="PZC77066.1"/>
    <property type="molecule type" value="Genomic_DNA"/>
</dbReference>
<keyword evidence="3" id="KW-1185">Reference proteome</keyword>
<keyword evidence="1" id="KW-0472">Membrane</keyword>
<accession>A0A2W1BWK9</accession>
<proteinExistence type="predicted"/>
<feature type="transmembrane region" description="Helical" evidence="1">
    <location>
        <begin position="192"/>
        <end position="214"/>
    </location>
</feature>
<name>A0A2W1BWK9_HELAM</name>
<feature type="transmembrane region" description="Helical" evidence="1">
    <location>
        <begin position="162"/>
        <end position="186"/>
    </location>
</feature>
<gene>
    <name evidence="2" type="primary">HaOG200716</name>
    <name evidence="2" type="ORF">B5X24_HaOG200716</name>
</gene>
<feature type="transmembrane region" description="Helical" evidence="1">
    <location>
        <begin position="104"/>
        <end position="124"/>
    </location>
</feature>